<comment type="caution">
    <text evidence="2">The sequence shown here is derived from an EMBL/GenBank/DDBJ whole genome shotgun (WGS) entry which is preliminary data.</text>
</comment>
<dbReference type="EMBL" id="BOOJ01000052">
    <property type="protein sequence ID" value="GIH95347.1"/>
    <property type="molecule type" value="Genomic_DNA"/>
</dbReference>
<evidence type="ECO:0000313" key="3">
    <source>
        <dbReference type="Proteomes" id="UP000619788"/>
    </source>
</evidence>
<feature type="region of interest" description="Disordered" evidence="1">
    <location>
        <begin position="80"/>
        <end position="110"/>
    </location>
</feature>
<sequence length="110" mass="12433">MGNQIIQQPNGTFAIFSSEYGRIVVWDASEDEIVEWFAGRAAETARRNARETIAHVAAGRPRRAYYQFAMDWQEALTEDRRNGGQAWKGPRHGETSSGTCHPDPLTKRPK</sequence>
<dbReference type="RefSeq" id="WP_204067444.1">
    <property type="nucleotide sequence ID" value="NZ_BOOJ01000052.1"/>
</dbReference>
<protein>
    <submittedName>
        <fullName evidence="2">Uncharacterized protein</fullName>
    </submittedName>
</protein>
<keyword evidence="3" id="KW-1185">Reference proteome</keyword>
<accession>A0A8J3SJB3</accession>
<evidence type="ECO:0000313" key="2">
    <source>
        <dbReference type="EMBL" id="GIH95347.1"/>
    </source>
</evidence>
<name>A0A8J3SJB3_9ACTN</name>
<organism evidence="2 3">
    <name type="scientific">Planobispora siamensis</name>
    <dbReference type="NCBI Taxonomy" id="936338"/>
    <lineage>
        <taxon>Bacteria</taxon>
        <taxon>Bacillati</taxon>
        <taxon>Actinomycetota</taxon>
        <taxon>Actinomycetes</taxon>
        <taxon>Streptosporangiales</taxon>
        <taxon>Streptosporangiaceae</taxon>
        <taxon>Planobispora</taxon>
    </lineage>
</organism>
<reference evidence="2 3" key="1">
    <citation type="submission" date="2021-01" db="EMBL/GenBank/DDBJ databases">
        <title>Whole genome shotgun sequence of Planobispora siamensis NBRC 107568.</title>
        <authorList>
            <person name="Komaki H."/>
            <person name="Tamura T."/>
        </authorList>
    </citation>
    <scope>NUCLEOTIDE SEQUENCE [LARGE SCALE GENOMIC DNA]</scope>
    <source>
        <strain evidence="2 3">NBRC 107568</strain>
    </source>
</reference>
<dbReference type="AlphaFoldDB" id="A0A8J3SJB3"/>
<proteinExistence type="predicted"/>
<evidence type="ECO:0000256" key="1">
    <source>
        <dbReference type="SAM" id="MobiDB-lite"/>
    </source>
</evidence>
<gene>
    <name evidence="2" type="ORF">Psi01_59770</name>
</gene>
<dbReference type="Proteomes" id="UP000619788">
    <property type="component" value="Unassembled WGS sequence"/>
</dbReference>